<gene>
    <name evidence="1" type="ORF">RFI_11672</name>
</gene>
<comment type="caution">
    <text evidence="1">The sequence shown here is derived from an EMBL/GenBank/DDBJ whole genome shotgun (WGS) entry which is preliminary data.</text>
</comment>
<keyword evidence="2" id="KW-1185">Reference proteome</keyword>
<organism evidence="1 2">
    <name type="scientific">Reticulomyxa filosa</name>
    <dbReference type="NCBI Taxonomy" id="46433"/>
    <lineage>
        <taxon>Eukaryota</taxon>
        <taxon>Sar</taxon>
        <taxon>Rhizaria</taxon>
        <taxon>Retaria</taxon>
        <taxon>Foraminifera</taxon>
        <taxon>Monothalamids</taxon>
        <taxon>Reticulomyxidae</taxon>
        <taxon>Reticulomyxa</taxon>
    </lineage>
</organism>
<evidence type="ECO:0000313" key="1">
    <source>
        <dbReference type="EMBL" id="ETO25466.1"/>
    </source>
</evidence>
<dbReference type="Proteomes" id="UP000023152">
    <property type="component" value="Unassembled WGS sequence"/>
</dbReference>
<protein>
    <submittedName>
        <fullName evidence="1">Uncharacterized protein</fullName>
    </submittedName>
</protein>
<reference evidence="1 2" key="1">
    <citation type="journal article" date="2013" name="Curr. Biol.">
        <title>The Genome of the Foraminiferan Reticulomyxa filosa.</title>
        <authorList>
            <person name="Glockner G."/>
            <person name="Hulsmann N."/>
            <person name="Schleicher M."/>
            <person name="Noegel A.A."/>
            <person name="Eichinger L."/>
            <person name="Gallinger C."/>
            <person name="Pawlowski J."/>
            <person name="Sierra R."/>
            <person name="Euteneuer U."/>
            <person name="Pillet L."/>
            <person name="Moustafa A."/>
            <person name="Platzer M."/>
            <person name="Groth M."/>
            <person name="Szafranski K."/>
            <person name="Schliwa M."/>
        </authorList>
    </citation>
    <scope>NUCLEOTIDE SEQUENCE [LARGE SCALE GENOMIC DNA]</scope>
</reference>
<proteinExistence type="predicted"/>
<dbReference type="EMBL" id="ASPP01008507">
    <property type="protein sequence ID" value="ETO25466.1"/>
    <property type="molecule type" value="Genomic_DNA"/>
</dbReference>
<evidence type="ECO:0000313" key="2">
    <source>
        <dbReference type="Proteomes" id="UP000023152"/>
    </source>
</evidence>
<sequence length="239" mass="28357">MQGRVQSTTPQKLGLVDKLYEYLVVWEQDLRSKDLRSLTTCLAGVYSRRMCQVLIGPTKRTFAAGDSEAVEQDFQTVLDLFSEFNPIDFDEKRCPLTDPAHPLYSYFSVVQLMKTSTNELIRQHCIVMAARVEQEEEKDKEKERRESEAIEKKIKGEKYLKRQDQQKLQTQAQEYHKMLRDRHRIKKSHDHPTLHVLAHRQDEEAQTYVENFVQFADKKRQPLVIQLYIIAYIYMYMYT</sequence>
<name>X6NHK8_RETFI</name>
<accession>X6NHK8</accession>
<dbReference type="AlphaFoldDB" id="X6NHK8"/>